<feature type="chain" id="PRO_5015724823" description="Vitellogenin II" evidence="2">
    <location>
        <begin position="22"/>
        <end position="369"/>
    </location>
</feature>
<dbReference type="Proteomes" id="UP000245370">
    <property type="component" value="Unassembled WGS sequence"/>
</dbReference>
<feature type="signal peptide" evidence="2">
    <location>
        <begin position="1"/>
        <end position="21"/>
    </location>
</feature>
<reference evidence="3 4" key="2">
    <citation type="submission" date="2018-05" db="EMBL/GenBank/DDBJ databases">
        <authorList>
            <person name="Lanie J.A."/>
            <person name="Ng W.-L."/>
            <person name="Kazmierczak K.M."/>
            <person name="Andrzejewski T.M."/>
            <person name="Davidsen T.M."/>
            <person name="Wayne K.J."/>
            <person name="Tettelin H."/>
            <person name="Glass J.I."/>
            <person name="Rusch D."/>
            <person name="Podicherti R."/>
            <person name="Tsui H.-C.T."/>
            <person name="Winkler M.E."/>
        </authorList>
    </citation>
    <scope>NUCLEOTIDE SEQUENCE [LARGE SCALE GENOMIC DNA]</scope>
    <source>
        <strain evidence="3 4">C305</strain>
    </source>
</reference>
<evidence type="ECO:0000313" key="3">
    <source>
        <dbReference type="EMBL" id="PWH86086.1"/>
    </source>
</evidence>
<evidence type="ECO:0000313" key="4">
    <source>
        <dbReference type="Proteomes" id="UP000245370"/>
    </source>
</evidence>
<dbReference type="OrthoDB" id="1467936at2"/>
<accession>A0A2U2XE50</accession>
<feature type="compositionally biased region" description="Basic and acidic residues" evidence="1">
    <location>
        <begin position="257"/>
        <end position="269"/>
    </location>
</feature>
<evidence type="ECO:0008006" key="5">
    <source>
        <dbReference type="Google" id="ProtNLM"/>
    </source>
</evidence>
<protein>
    <recommendedName>
        <fullName evidence="5">Vitellogenin II</fullName>
    </recommendedName>
</protein>
<dbReference type="PROSITE" id="PS51257">
    <property type="entry name" value="PROKAR_LIPOPROTEIN"/>
    <property type="match status" value="1"/>
</dbReference>
<keyword evidence="4" id="KW-1185">Reference proteome</keyword>
<dbReference type="RefSeq" id="WP_109358895.1">
    <property type="nucleotide sequence ID" value="NZ_QFRJ01000003.1"/>
</dbReference>
<keyword evidence="2" id="KW-0732">Signal</keyword>
<evidence type="ECO:0000256" key="2">
    <source>
        <dbReference type="SAM" id="SignalP"/>
    </source>
</evidence>
<dbReference type="AlphaFoldDB" id="A0A2U2XE50"/>
<sequence length="369" mass="40877">MKATIKILFTLGASAILSSCANVGYISENDVYMQAPTELNLEEDENDITSFNAYKASQKGAFQQEYQDPRVNQRVRMNTLMIMSLYPRYGYFYNSPYGYYGMGYNHPNMYGYRGFNSGIGFGGYHSQYYYGYSPFGYGYGYSPYHNGGYYGYYGGHYGSYYGNGYYGNDYYGGSYNGNGNSGAIAQGKKVFQGPRRSPISNSNRSSYYSIPKSAVSVYTQKSKSGMSKSAVVMSRDIQKRKATGSDYSFKSREVVRSSDDRFGKQERYRAPSAMPTQRNVVNSAYTPSTSSRVSGTVRAPSRSNVNVQQSRSASPNRSSSPRSASPRSTTRTAPSSPRMQQTPSSGRSVSPASRSGSSNRTSSPSSRRR</sequence>
<proteinExistence type="predicted"/>
<comment type="caution">
    <text evidence="3">The sequence shown here is derived from an EMBL/GenBank/DDBJ whole genome shotgun (WGS) entry which is preliminary data.</text>
</comment>
<gene>
    <name evidence="3" type="ORF">DIT68_05890</name>
</gene>
<reference evidence="3 4" key="1">
    <citation type="submission" date="2018-05" db="EMBL/GenBank/DDBJ databases">
        <title>Brumimicrobium oceani sp. nov., isolated from coastal sediment.</title>
        <authorList>
            <person name="Kou Y."/>
        </authorList>
    </citation>
    <scope>NUCLEOTIDE SEQUENCE [LARGE SCALE GENOMIC DNA]</scope>
    <source>
        <strain evidence="3 4">C305</strain>
    </source>
</reference>
<evidence type="ECO:0000256" key="1">
    <source>
        <dbReference type="SAM" id="MobiDB-lite"/>
    </source>
</evidence>
<feature type="compositionally biased region" description="Low complexity" evidence="1">
    <location>
        <begin position="310"/>
        <end position="369"/>
    </location>
</feature>
<organism evidence="3 4">
    <name type="scientific">Brumimicrobium oceani</name>
    <dbReference type="NCBI Taxonomy" id="2100725"/>
    <lineage>
        <taxon>Bacteria</taxon>
        <taxon>Pseudomonadati</taxon>
        <taxon>Bacteroidota</taxon>
        <taxon>Flavobacteriia</taxon>
        <taxon>Flavobacteriales</taxon>
        <taxon>Crocinitomicaceae</taxon>
        <taxon>Brumimicrobium</taxon>
    </lineage>
</organism>
<feature type="compositionally biased region" description="Polar residues" evidence="1">
    <location>
        <begin position="274"/>
        <end position="294"/>
    </location>
</feature>
<feature type="region of interest" description="Disordered" evidence="1">
    <location>
        <begin position="257"/>
        <end position="369"/>
    </location>
</feature>
<dbReference type="EMBL" id="QFRJ01000003">
    <property type="protein sequence ID" value="PWH86086.1"/>
    <property type="molecule type" value="Genomic_DNA"/>
</dbReference>
<name>A0A2U2XE50_9FLAO</name>